<dbReference type="Gene3D" id="1.25.40.10">
    <property type="entry name" value="Tetratricopeptide repeat domain"/>
    <property type="match status" value="3"/>
</dbReference>
<reference evidence="4" key="1">
    <citation type="submission" date="2021-08" db="EMBL/GenBank/DDBJ databases">
        <title>WGS assembly of Ceratopteris richardii.</title>
        <authorList>
            <person name="Marchant D.B."/>
            <person name="Chen G."/>
            <person name="Jenkins J."/>
            <person name="Shu S."/>
            <person name="Leebens-Mack J."/>
            <person name="Grimwood J."/>
            <person name="Schmutz J."/>
            <person name="Soltis P."/>
            <person name="Soltis D."/>
            <person name="Chen Z.-H."/>
        </authorList>
    </citation>
    <scope>NUCLEOTIDE SEQUENCE</scope>
    <source>
        <strain evidence="4">Whitten #5841</strain>
        <tissue evidence="4">Leaf</tissue>
    </source>
</reference>
<dbReference type="PANTHER" id="PTHR47938">
    <property type="entry name" value="RESPIRATORY COMPLEX I CHAPERONE (CIA84), PUTATIVE (AFU_ORTHOLOGUE AFUA_2G06020)-RELATED"/>
    <property type="match status" value="1"/>
</dbReference>
<dbReference type="GO" id="GO:0005739">
    <property type="term" value="C:mitochondrion"/>
    <property type="evidence" value="ECO:0007669"/>
    <property type="project" value="TreeGrafter"/>
</dbReference>
<evidence type="ECO:0000313" key="4">
    <source>
        <dbReference type="EMBL" id="KAH7299913.1"/>
    </source>
</evidence>
<gene>
    <name evidence="4" type="ORF">KP509_24G035700</name>
</gene>
<evidence type="ECO:0000256" key="3">
    <source>
        <dbReference type="PROSITE-ProRule" id="PRU00708"/>
    </source>
</evidence>
<feature type="repeat" description="PPR" evidence="3">
    <location>
        <begin position="219"/>
        <end position="253"/>
    </location>
</feature>
<dbReference type="GO" id="GO:0003729">
    <property type="term" value="F:mRNA binding"/>
    <property type="evidence" value="ECO:0007669"/>
    <property type="project" value="TreeGrafter"/>
</dbReference>
<dbReference type="EMBL" id="CM035429">
    <property type="protein sequence ID" value="KAH7299913.1"/>
    <property type="molecule type" value="Genomic_DNA"/>
</dbReference>
<keyword evidence="5" id="KW-1185">Reference proteome</keyword>
<sequence>MRGRAPWRGIGIDPPFSLAVWVCRIWKRNAFWELVDVLNTSIGPASSEHDQRTKDQQDLNIASKADKDKSALRRLPGFLGTERPAVADIRILSHVFKHMPWSPTVDCHLRYRNFALTSHQVILILHELKDNIRHSLNFFMWAGQQRGHCCTAECLEILKGTMHAHVDHLHPVVKELESDGRFVPLHVIMLAMEVFIEKHMVETAVEMFQSILKLHTRPDEDAYHLILQVLLESGRTDVAMEIYEQMKKDRWCNPVSSTFLLMLWGLGKTAKIGEAQKLLEDLKSKNEISISEAHCQLVRGLCEGPWMDYAVQAIIEMYELGFEPDENVHISFVHGYIRAGRLMEAFNYYKDAVSSNLIAPKMDVLTLLLSSFCAQKNPEIAQEVLMAMVETGLCPDPHIYVSVIQCVLEQGQGQLNPWLSGALRKQGVDKDVKFFSSIIILCTDAGDVEAALSVFCQMVTYHSICPEKAAFSALVFKMFEYNQANFWQKLFSAIEGSEMSLQTTIFQMVSDILANVDEKVANHVLSLMKDTCLSKLTIRPK</sequence>
<keyword evidence="2" id="KW-0677">Repeat</keyword>
<dbReference type="OrthoDB" id="185373at2759"/>
<name>A0A8T2RWW3_CERRI</name>
<dbReference type="AlphaFoldDB" id="A0A8T2RWW3"/>
<comment type="caution">
    <text evidence="4">The sequence shown here is derived from an EMBL/GenBank/DDBJ whole genome shotgun (WGS) entry which is preliminary data.</text>
</comment>
<evidence type="ECO:0000256" key="1">
    <source>
        <dbReference type="ARBA" id="ARBA00007626"/>
    </source>
</evidence>
<protein>
    <recommendedName>
        <fullName evidence="6">Pentatricopeptide repeat-containing protein</fullName>
    </recommendedName>
</protein>
<organism evidence="4 5">
    <name type="scientific">Ceratopteris richardii</name>
    <name type="common">Triangle waterfern</name>
    <dbReference type="NCBI Taxonomy" id="49495"/>
    <lineage>
        <taxon>Eukaryota</taxon>
        <taxon>Viridiplantae</taxon>
        <taxon>Streptophyta</taxon>
        <taxon>Embryophyta</taxon>
        <taxon>Tracheophyta</taxon>
        <taxon>Polypodiopsida</taxon>
        <taxon>Polypodiidae</taxon>
        <taxon>Polypodiales</taxon>
        <taxon>Pteridineae</taxon>
        <taxon>Pteridaceae</taxon>
        <taxon>Parkerioideae</taxon>
        <taxon>Ceratopteris</taxon>
    </lineage>
</organism>
<dbReference type="InterPro" id="IPR002885">
    <property type="entry name" value="PPR_rpt"/>
</dbReference>
<evidence type="ECO:0000256" key="2">
    <source>
        <dbReference type="ARBA" id="ARBA00022737"/>
    </source>
</evidence>
<evidence type="ECO:0000313" key="5">
    <source>
        <dbReference type="Proteomes" id="UP000825935"/>
    </source>
</evidence>
<dbReference type="Pfam" id="PF01535">
    <property type="entry name" value="PPR"/>
    <property type="match status" value="2"/>
</dbReference>
<dbReference type="PANTHER" id="PTHR47938:SF35">
    <property type="entry name" value="PENTATRICOPEPTIDE REPEAT-CONTAINING PROTEIN 4, MITOCHONDRIAL-RELATED"/>
    <property type="match status" value="1"/>
</dbReference>
<dbReference type="InterPro" id="IPR011990">
    <property type="entry name" value="TPR-like_helical_dom_sf"/>
</dbReference>
<accession>A0A8T2RWW3</accession>
<dbReference type="PROSITE" id="PS51375">
    <property type="entry name" value="PPR"/>
    <property type="match status" value="1"/>
</dbReference>
<proteinExistence type="inferred from homology"/>
<dbReference type="Proteomes" id="UP000825935">
    <property type="component" value="Chromosome 24"/>
</dbReference>
<comment type="similarity">
    <text evidence="1">Belongs to the PPR family. P subfamily.</text>
</comment>
<evidence type="ECO:0008006" key="6">
    <source>
        <dbReference type="Google" id="ProtNLM"/>
    </source>
</evidence>
<dbReference type="GO" id="GO:0140053">
    <property type="term" value="P:mitochondrial gene expression"/>
    <property type="evidence" value="ECO:0007669"/>
    <property type="project" value="TreeGrafter"/>
</dbReference>